<dbReference type="GO" id="GO:0006281">
    <property type="term" value="P:DNA repair"/>
    <property type="evidence" value="ECO:0007669"/>
    <property type="project" value="UniProtKB-UniRule"/>
</dbReference>
<dbReference type="SUPFAM" id="SSF46929">
    <property type="entry name" value="DNA helicase RuvA subunit, C-terminal domain"/>
    <property type="match status" value="1"/>
</dbReference>
<dbReference type="RefSeq" id="WP_146782534.1">
    <property type="nucleotide sequence ID" value="NZ_CP042434.1"/>
</dbReference>
<evidence type="ECO:0000256" key="2">
    <source>
        <dbReference type="ARBA" id="ARBA00022763"/>
    </source>
</evidence>
<dbReference type="InterPro" id="IPR036267">
    <property type="entry name" value="RuvA_C_sf"/>
</dbReference>
<gene>
    <name evidence="6 8" type="primary">ruvA</name>
    <name evidence="8" type="ORF">FSB73_12345</name>
</gene>
<dbReference type="HAMAP" id="MF_00031">
    <property type="entry name" value="DNA_HJ_migration_RuvA"/>
    <property type="match status" value="1"/>
</dbReference>
<sequence>MIAYVKGRFVNKTPANVTVDVAGVGYDLQISLNTYSAISGLEEGLLYTHLQITETAHTLYGFADLNEKMLFLQLISVSGVGASTARMMLSGMKPDEIIRAIVQNSAVELERIKGIGKKTAQRLTLELKDKLSKMHDQQVVSGVAPIGRSVQSDALDALMALGISRQMAESAIRKTLKASSESATDLESLIKLSLKNL</sequence>
<comment type="similarity">
    <text evidence="6">Belongs to the RuvA family.</text>
</comment>
<evidence type="ECO:0000256" key="5">
    <source>
        <dbReference type="ARBA" id="ARBA00023204"/>
    </source>
</evidence>
<keyword evidence="5 6" id="KW-0234">DNA repair</keyword>
<accession>A0A5B8VMB8</accession>
<dbReference type="InterPro" id="IPR011114">
    <property type="entry name" value="RuvA_C"/>
</dbReference>
<proteinExistence type="inferred from homology"/>
<dbReference type="Gene3D" id="2.40.50.140">
    <property type="entry name" value="Nucleic acid-binding proteins"/>
    <property type="match status" value="1"/>
</dbReference>
<dbReference type="InterPro" id="IPR000085">
    <property type="entry name" value="RuvA"/>
</dbReference>
<dbReference type="SUPFAM" id="SSF50249">
    <property type="entry name" value="Nucleic acid-binding proteins"/>
    <property type="match status" value="1"/>
</dbReference>
<dbReference type="GO" id="GO:0048476">
    <property type="term" value="C:Holliday junction resolvase complex"/>
    <property type="evidence" value="ECO:0007669"/>
    <property type="project" value="UniProtKB-UniRule"/>
</dbReference>
<dbReference type="InterPro" id="IPR010994">
    <property type="entry name" value="RuvA_2-like"/>
</dbReference>
<keyword evidence="9" id="KW-1185">Reference proteome</keyword>
<comment type="subcellular location">
    <subcellularLocation>
        <location evidence="6">Cytoplasm</location>
    </subcellularLocation>
</comment>
<name>A0A5B8VMB8_9BACT</name>
<keyword evidence="1 6" id="KW-0963">Cytoplasm</keyword>
<dbReference type="SUPFAM" id="SSF47781">
    <property type="entry name" value="RuvA domain 2-like"/>
    <property type="match status" value="1"/>
</dbReference>
<evidence type="ECO:0000256" key="1">
    <source>
        <dbReference type="ARBA" id="ARBA00022490"/>
    </source>
</evidence>
<dbReference type="GO" id="GO:0009378">
    <property type="term" value="F:four-way junction helicase activity"/>
    <property type="evidence" value="ECO:0007669"/>
    <property type="project" value="InterPro"/>
</dbReference>
<dbReference type="InterPro" id="IPR003583">
    <property type="entry name" value="Hlx-hairpin-Hlx_DNA-bd_motif"/>
</dbReference>
<dbReference type="Pfam" id="PF01330">
    <property type="entry name" value="RuvA_N"/>
    <property type="match status" value="1"/>
</dbReference>
<dbReference type="Pfam" id="PF14520">
    <property type="entry name" value="HHH_5"/>
    <property type="match status" value="1"/>
</dbReference>
<dbReference type="Pfam" id="PF07499">
    <property type="entry name" value="RuvA_C"/>
    <property type="match status" value="1"/>
</dbReference>
<dbReference type="InterPro" id="IPR012340">
    <property type="entry name" value="NA-bd_OB-fold"/>
</dbReference>
<feature type="region of interest" description="Domain III" evidence="6">
    <location>
        <begin position="150"/>
        <end position="197"/>
    </location>
</feature>
<dbReference type="GO" id="GO:0005524">
    <property type="term" value="F:ATP binding"/>
    <property type="evidence" value="ECO:0007669"/>
    <property type="project" value="InterPro"/>
</dbReference>
<comment type="subunit">
    <text evidence="6">Homotetramer. Forms an RuvA(8)-RuvB(12)-Holliday junction (HJ) complex. HJ DNA is sandwiched between 2 RuvA tetramers; dsDNA enters through RuvA and exits via RuvB. An RuvB hexamer assembles on each DNA strand where it exits the tetramer. Each RuvB hexamer is contacted by two RuvA subunits (via domain III) on 2 adjacent RuvB subunits; this complex drives branch migration. In the full resolvosome a probable DNA-RuvA(4)-RuvB(12)-RuvC(2) complex forms which resolves the HJ.</text>
</comment>
<dbReference type="KEGG" id="agi:FSB73_12345"/>
<evidence type="ECO:0000256" key="3">
    <source>
        <dbReference type="ARBA" id="ARBA00023125"/>
    </source>
</evidence>
<dbReference type="GO" id="GO:0000400">
    <property type="term" value="F:four-way junction DNA binding"/>
    <property type="evidence" value="ECO:0007669"/>
    <property type="project" value="UniProtKB-UniRule"/>
</dbReference>
<protein>
    <recommendedName>
        <fullName evidence="6">Holliday junction branch migration complex subunit RuvA</fullName>
    </recommendedName>
</protein>
<evidence type="ECO:0000256" key="6">
    <source>
        <dbReference type="HAMAP-Rule" id="MF_00031"/>
    </source>
</evidence>
<dbReference type="SMART" id="SM00278">
    <property type="entry name" value="HhH1"/>
    <property type="match status" value="2"/>
</dbReference>
<dbReference type="CDD" id="cd14332">
    <property type="entry name" value="UBA_RuvA_C"/>
    <property type="match status" value="1"/>
</dbReference>
<dbReference type="NCBIfam" id="TIGR00084">
    <property type="entry name" value="ruvA"/>
    <property type="match status" value="1"/>
</dbReference>
<dbReference type="Gene3D" id="1.10.8.10">
    <property type="entry name" value="DNA helicase RuvA subunit, C-terminal domain"/>
    <property type="match status" value="1"/>
</dbReference>
<keyword evidence="2 6" id="KW-0227">DNA damage</keyword>
<dbReference type="Gene3D" id="1.10.150.20">
    <property type="entry name" value="5' to 3' exonuclease, C-terminal subdomain"/>
    <property type="match status" value="1"/>
</dbReference>
<dbReference type="OrthoDB" id="5293449at2"/>
<evidence type="ECO:0000313" key="8">
    <source>
        <dbReference type="EMBL" id="QEC72343.1"/>
    </source>
</evidence>
<dbReference type="EMBL" id="CP042434">
    <property type="protein sequence ID" value="QEC72343.1"/>
    <property type="molecule type" value="Genomic_DNA"/>
</dbReference>
<evidence type="ECO:0000256" key="4">
    <source>
        <dbReference type="ARBA" id="ARBA00023172"/>
    </source>
</evidence>
<keyword evidence="3 6" id="KW-0238">DNA-binding</keyword>
<dbReference type="GO" id="GO:0009379">
    <property type="term" value="C:Holliday junction helicase complex"/>
    <property type="evidence" value="ECO:0007669"/>
    <property type="project" value="InterPro"/>
</dbReference>
<dbReference type="AlphaFoldDB" id="A0A5B8VMB8"/>
<dbReference type="InterPro" id="IPR013849">
    <property type="entry name" value="DNA_helicase_Holl-junc_RuvA_I"/>
</dbReference>
<keyword evidence="4 6" id="KW-0233">DNA recombination</keyword>
<organism evidence="8 9">
    <name type="scientific">Arachidicoccus ginsenosidivorans</name>
    <dbReference type="NCBI Taxonomy" id="496057"/>
    <lineage>
        <taxon>Bacteria</taxon>
        <taxon>Pseudomonadati</taxon>
        <taxon>Bacteroidota</taxon>
        <taxon>Chitinophagia</taxon>
        <taxon>Chitinophagales</taxon>
        <taxon>Chitinophagaceae</taxon>
        <taxon>Arachidicoccus</taxon>
    </lineage>
</organism>
<evidence type="ECO:0000259" key="7">
    <source>
        <dbReference type="SMART" id="SM00278"/>
    </source>
</evidence>
<dbReference type="Proteomes" id="UP000321291">
    <property type="component" value="Chromosome"/>
</dbReference>
<dbReference type="GO" id="GO:0006310">
    <property type="term" value="P:DNA recombination"/>
    <property type="evidence" value="ECO:0007669"/>
    <property type="project" value="UniProtKB-UniRule"/>
</dbReference>
<feature type="domain" description="Helix-hairpin-helix DNA-binding motif class 1" evidence="7">
    <location>
        <begin position="72"/>
        <end position="91"/>
    </location>
</feature>
<comment type="domain">
    <text evidence="6">Has three domains with a flexible linker between the domains II and III and assumes an 'L' shape. Domain III is highly mobile and contacts RuvB.</text>
</comment>
<comment type="function">
    <text evidence="6">The RuvA-RuvB-RuvC complex processes Holliday junction (HJ) DNA during genetic recombination and DNA repair, while the RuvA-RuvB complex plays an important role in the rescue of blocked DNA replication forks via replication fork reversal (RFR). RuvA specifically binds to HJ cruciform DNA, conferring on it an open structure. The RuvB hexamer acts as an ATP-dependent pump, pulling dsDNA into and through the RuvAB complex. HJ branch migration allows RuvC to scan DNA until it finds its consensus sequence, where it cleaves and resolves the cruciform DNA.</text>
</comment>
<evidence type="ECO:0000313" key="9">
    <source>
        <dbReference type="Proteomes" id="UP000321291"/>
    </source>
</evidence>
<feature type="domain" description="Helix-hairpin-helix DNA-binding motif class 1" evidence="7">
    <location>
        <begin position="107"/>
        <end position="126"/>
    </location>
</feature>
<comment type="caution">
    <text evidence="6">Lacks conserved residue(s) required for the propagation of feature annotation.</text>
</comment>
<reference evidence="8 9" key="1">
    <citation type="journal article" date="2017" name="Int. J. Syst. Evol. Microbiol.">
        <title>Arachidicoccus ginsenosidivorans sp. nov., with ginsenoside-converting activity isolated from ginseng cultivating soil.</title>
        <authorList>
            <person name="Siddiqi M.Z."/>
            <person name="Aslam Z."/>
            <person name="Im W.T."/>
        </authorList>
    </citation>
    <scope>NUCLEOTIDE SEQUENCE [LARGE SCALE GENOMIC DNA]</scope>
    <source>
        <strain evidence="8 9">Gsoil 809</strain>
    </source>
</reference>
<dbReference type="GO" id="GO:0005737">
    <property type="term" value="C:cytoplasm"/>
    <property type="evidence" value="ECO:0007669"/>
    <property type="project" value="UniProtKB-SubCell"/>
</dbReference>